<dbReference type="Proteomes" id="UP000564536">
    <property type="component" value="Unassembled WGS sequence"/>
</dbReference>
<dbReference type="InterPro" id="IPR018490">
    <property type="entry name" value="cNMP-bd_dom_sf"/>
</dbReference>
<keyword evidence="1" id="KW-0010">Activator</keyword>
<evidence type="ECO:0000313" key="3">
    <source>
        <dbReference type="Proteomes" id="UP000564536"/>
    </source>
</evidence>
<comment type="caution">
    <text evidence="2">The sequence shown here is derived from an EMBL/GenBank/DDBJ whole genome shotgun (WGS) entry which is preliminary data.</text>
</comment>
<accession>A0A841Z5T0</accession>
<evidence type="ECO:0000256" key="1">
    <source>
        <dbReference type="ARBA" id="ARBA00023159"/>
    </source>
</evidence>
<reference evidence="2 3" key="1">
    <citation type="submission" date="2020-03" db="EMBL/GenBank/DDBJ databases">
        <title>Soil Listeria distribution.</title>
        <authorList>
            <person name="Liao J."/>
            <person name="Wiedmann M."/>
        </authorList>
    </citation>
    <scope>NUCLEOTIDE SEQUENCE [LARGE SCALE GENOMIC DNA]</scope>
    <source>
        <strain evidence="2 3">FSL L7-1523</strain>
    </source>
</reference>
<dbReference type="SUPFAM" id="SSF46785">
    <property type="entry name" value="Winged helix' DNA-binding domain"/>
    <property type="match status" value="1"/>
</dbReference>
<dbReference type="InterPro" id="IPR014710">
    <property type="entry name" value="RmlC-like_jellyroll"/>
</dbReference>
<dbReference type="EMBL" id="JAARRL010000020">
    <property type="protein sequence ID" value="MBC1501311.1"/>
    <property type="molecule type" value="Genomic_DNA"/>
</dbReference>
<evidence type="ECO:0000313" key="2">
    <source>
        <dbReference type="EMBL" id="MBC1501311.1"/>
    </source>
</evidence>
<gene>
    <name evidence="2" type="ORF">HB943_11930</name>
</gene>
<dbReference type="Gene3D" id="2.60.120.10">
    <property type="entry name" value="Jelly Rolls"/>
    <property type="match status" value="1"/>
</dbReference>
<name>A0A841Z5T0_9LIST</name>
<organism evidence="2 3">
    <name type="scientific">Listeria weihenstephanensis</name>
    <dbReference type="NCBI Taxonomy" id="1006155"/>
    <lineage>
        <taxon>Bacteria</taxon>
        <taxon>Bacillati</taxon>
        <taxon>Bacillota</taxon>
        <taxon>Bacilli</taxon>
        <taxon>Bacillales</taxon>
        <taxon>Listeriaceae</taxon>
        <taxon>Listeria</taxon>
    </lineage>
</organism>
<dbReference type="InterPro" id="IPR036390">
    <property type="entry name" value="WH_DNA-bd_sf"/>
</dbReference>
<dbReference type="SUPFAM" id="SSF51206">
    <property type="entry name" value="cAMP-binding domain-like"/>
    <property type="match status" value="1"/>
</dbReference>
<protein>
    <submittedName>
        <fullName evidence="2">Crp/Fnr family transcriptional regulator</fullName>
    </submittedName>
</protein>
<dbReference type="RefSeq" id="WP_185426625.1">
    <property type="nucleotide sequence ID" value="NZ_JAARRL010000020.1"/>
</dbReference>
<sequence>MNQPQKHNPSYEEIQLKHYLMDDPTYDLPYKTVGIDAGERMVHESTMSHTLAIVTAGIVMEKQGDIVGHLLVTDQVIGLGLLCPGNNQSEVIALTHVELVELEIEDVRDKLQKRTFGMELLIDVLNSRIGELAERYSFSHTKEEKIWLVLQQLALANGKRNASGDYILPPFSKKMMASYLHITMRQVSAVYKKWREEGYMSESEQEIISQPFSCYSL</sequence>
<proteinExistence type="predicted"/>
<dbReference type="AlphaFoldDB" id="A0A841Z5T0"/>